<sequence>MTTQPTKARRALTRAWWSIVVGATAAGAMLLAEPPEATAAPGVGCQEVLWGFFASQRRTICDGPLLSDGSWMRTRTIWSPRRWVPLRCNLYSGYCSGGYWQEPSGTQEVYPVRPETVLPDEPGHLLPV</sequence>
<dbReference type="GeneID" id="63911474"/>
<organism evidence="2 3">
    <name type="scientific">Mycobacterium phage Weirdo19</name>
    <dbReference type="NCBI Taxonomy" id="2601610"/>
    <lineage>
        <taxon>Viruses</taxon>
        <taxon>Duplodnaviria</taxon>
        <taxon>Heunggongvirae</taxon>
        <taxon>Uroviricota</taxon>
        <taxon>Caudoviricetes</taxon>
        <taxon>Rosariovirus</taxon>
        <taxon>Rosariovirus Weirdo19ES</taxon>
    </lineage>
</organism>
<dbReference type="Proteomes" id="UP000501191">
    <property type="component" value="Segment"/>
</dbReference>
<dbReference type="RefSeq" id="YP_010050739.1">
    <property type="nucleotide sequence ID" value="NC_054433.1"/>
</dbReference>
<feature type="domain" description="CDGP" evidence="1">
    <location>
        <begin position="44"/>
        <end position="125"/>
    </location>
</feature>
<evidence type="ECO:0000313" key="3">
    <source>
        <dbReference type="Proteomes" id="UP000501191"/>
    </source>
</evidence>
<dbReference type="KEGG" id="vg:63911474"/>
<evidence type="ECO:0000313" key="2">
    <source>
        <dbReference type="EMBL" id="QEA10806.1"/>
    </source>
</evidence>
<proteinExistence type="predicted"/>
<protein>
    <recommendedName>
        <fullName evidence="1">CDGP domain-containing protein</fullName>
    </recommendedName>
</protein>
<dbReference type="EMBL" id="MN103533">
    <property type="protein sequence ID" value="QEA10806.1"/>
    <property type="molecule type" value="Genomic_DNA"/>
</dbReference>
<dbReference type="InterPro" id="IPR056271">
    <property type="entry name" value="CDGP_dom"/>
</dbReference>
<evidence type="ECO:0000259" key="1">
    <source>
        <dbReference type="Pfam" id="PF24238"/>
    </source>
</evidence>
<name>A0A6M2YSU0_9CAUD</name>
<accession>A0A6M2YSU0</accession>
<keyword evidence="3" id="KW-1185">Reference proteome</keyword>
<dbReference type="Pfam" id="PF24238">
    <property type="entry name" value="CDGP"/>
    <property type="match status" value="1"/>
</dbReference>
<reference evidence="2 3" key="1">
    <citation type="journal article" date="2020" name="PLoS ONE">
        <title>Weirdo19ES is a novel singleton mycobacteriophage that selects for glycolipid deficient phage-resistant M. smegmatis mutants.</title>
        <authorList>
            <person name="Suarez C.A."/>
            <person name="Franceschelli J.J."/>
            <person name="Tasselli S.E."/>
            <person name="Morbidoni H.R."/>
        </authorList>
    </citation>
    <scope>NUCLEOTIDE SEQUENCE [LARGE SCALE GENOMIC DNA]</scope>
</reference>